<keyword evidence="1 11" id="KW-0004">4Fe-4S</keyword>
<feature type="binding site" evidence="11">
    <location>
        <position position="87"/>
    </location>
    <ligand>
        <name>[4Fe-4S] cluster</name>
        <dbReference type="ChEBI" id="CHEBI:49883"/>
    </ligand>
</feature>
<feature type="binding site" evidence="11 12">
    <location>
        <position position="372"/>
    </location>
    <ligand>
        <name>S-adenosyl-L-methionine</name>
        <dbReference type="ChEBI" id="CHEBI:59789"/>
    </ligand>
</feature>
<feature type="active site" evidence="13">
    <location>
        <position position="398"/>
    </location>
</feature>
<feature type="binding site" evidence="11">
    <location>
        <position position="166"/>
    </location>
    <ligand>
        <name>[4Fe-4S] cluster</name>
        <dbReference type="ChEBI" id="CHEBI:49883"/>
    </ligand>
</feature>
<dbReference type="PANTHER" id="PTHR11061">
    <property type="entry name" value="RNA M5U METHYLTRANSFERASE"/>
    <property type="match status" value="1"/>
</dbReference>
<proteinExistence type="inferred from homology"/>
<name>A0AAU9CBL6_9GAMM</name>
<dbReference type="Pfam" id="PF05958">
    <property type="entry name" value="tRNA_U5-meth_tr"/>
    <property type="match status" value="1"/>
</dbReference>
<comment type="catalytic activity">
    <reaction evidence="9 11">
        <text>uridine(1939) in 23S rRNA + S-adenosyl-L-methionine = 5-methyluridine(1939) in 23S rRNA + S-adenosyl-L-homocysteine + H(+)</text>
        <dbReference type="Rhea" id="RHEA:42908"/>
        <dbReference type="Rhea" id="RHEA-COMP:10278"/>
        <dbReference type="Rhea" id="RHEA-COMP:10279"/>
        <dbReference type="ChEBI" id="CHEBI:15378"/>
        <dbReference type="ChEBI" id="CHEBI:57856"/>
        <dbReference type="ChEBI" id="CHEBI:59789"/>
        <dbReference type="ChEBI" id="CHEBI:65315"/>
        <dbReference type="ChEBI" id="CHEBI:74447"/>
        <dbReference type="EC" id="2.1.1.190"/>
    </reaction>
</comment>
<dbReference type="FunFam" id="2.40.50.140:FF:000097">
    <property type="entry name" value="23S rRNA (uracil(1939)-C(5))-methyltransferase RlmD"/>
    <property type="match status" value="1"/>
</dbReference>
<dbReference type="InterPro" id="IPR002792">
    <property type="entry name" value="TRAM_dom"/>
</dbReference>
<evidence type="ECO:0000256" key="13">
    <source>
        <dbReference type="PROSITE-ProRule" id="PRU10015"/>
    </source>
</evidence>
<evidence type="ECO:0000256" key="9">
    <source>
        <dbReference type="ARBA" id="ARBA00052756"/>
    </source>
</evidence>
<keyword evidence="5 11" id="KW-0949">S-adenosyl-L-methionine</keyword>
<evidence type="ECO:0000256" key="2">
    <source>
        <dbReference type="ARBA" id="ARBA00022552"/>
    </source>
</evidence>
<dbReference type="KEGG" id="mcau:MIT9_P1501"/>
<dbReference type="NCBIfam" id="TIGR00479">
    <property type="entry name" value="rumA"/>
    <property type="match status" value="1"/>
</dbReference>
<evidence type="ECO:0000259" key="14">
    <source>
        <dbReference type="PROSITE" id="PS50926"/>
    </source>
</evidence>
<dbReference type="HAMAP" id="MF_01010">
    <property type="entry name" value="23SrRNA_methyltr_RlmD"/>
    <property type="match status" value="1"/>
</dbReference>
<dbReference type="GO" id="GO:0070475">
    <property type="term" value="P:rRNA base methylation"/>
    <property type="evidence" value="ECO:0007669"/>
    <property type="project" value="TreeGrafter"/>
</dbReference>
<dbReference type="PROSITE" id="PS50926">
    <property type="entry name" value="TRAM"/>
    <property type="match status" value="1"/>
</dbReference>
<evidence type="ECO:0000256" key="6">
    <source>
        <dbReference type="ARBA" id="ARBA00022723"/>
    </source>
</evidence>
<evidence type="ECO:0000256" key="11">
    <source>
        <dbReference type="HAMAP-Rule" id="MF_01010"/>
    </source>
</evidence>
<dbReference type="GO" id="GO:0003723">
    <property type="term" value="F:RNA binding"/>
    <property type="evidence" value="ECO:0007669"/>
    <property type="project" value="InterPro"/>
</dbReference>
<dbReference type="CDD" id="cd02440">
    <property type="entry name" value="AdoMet_MTases"/>
    <property type="match status" value="1"/>
</dbReference>
<evidence type="ECO:0000256" key="4">
    <source>
        <dbReference type="ARBA" id="ARBA00022679"/>
    </source>
</evidence>
<dbReference type="Pfam" id="PF01938">
    <property type="entry name" value="TRAM"/>
    <property type="match status" value="1"/>
</dbReference>
<keyword evidence="7 11" id="KW-0408">Iron</keyword>
<feature type="binding site" evidence="11">
    <location>
        <position position="308"/>
    </location>
    <ligand>
        <name>S-adenosyl-L-methionine</name>
        <dbReference type="ChEBI" id="CHEBI:59789"/>
    </ligand>
</feature>
<dbReference type="RefSeq" id="WP_317704342.1">
    <property type="nucleotide sequence ID" value="NZ_AP024714.1"/>
</dbReference>
<feature type="binding site" evidence="11">
    <location>
        <position position="84"/>
    </location>
    <ligand>
        <name>[4Fe-4S] cluster</name>
        <dbReference type="ChEBI" id="CHEBI:49883"/>
    </ligand>
</feature>
<feature type="domain" description="TRAM" evidence="14">
    <location>
        <begin position="7"/>
        <end position="65"/>
    </location>
</feature>
<dbReference type="Proteomes" id="UP001321825">
    <property type="component" value="Chromosome"/>
</dbReference>
<dbReference type="FunFam" id="3.40.50.150:FF:000009">
    <property type="entry name" value="23S rRNA (Uracil(1939)-C(5))-methyltransferase RlmD"/>
    <property type="match status" value="1"/>
</dbReference>
<dbReference type="PROSITE" id="PS51687">
    <property type="entry name" value="SAM_MT_RNA_M5U"/>
    <property type="match status" value="1"/>
</dbReference>
<comment type="function">
    <text evidence="10 11">Catalyzes the formation of 5-methyl-uridine at position 1939 (m5U1939) in 23S rRNA.</text>
</comment>
<keyword evidence="3 11" id="KW-0489">Methyltransferase</keyword>
<dbReference type="EMBL" id="AP024714">
    <property type="protein sequence ID" value="BCX81919.1"/>
    <property type="molecule type" value="Genomic_DNA"/>
</dbReference>
<feature type="binding site" evidence="11 12">
    <location>
        <position position="324"/>
    </location>
    <ligand>
        <name>S-adenosyl-L-methionine</name>
        <dbReference type="ChEBI" id="CHEBI:59789"/>
    </ligand>
</feature>
<dbReference type="PANTHER" id="PTHR11061:SF49">
    <property type="entry name" value="23S RRNA (URACIL(1939)-C(5))-METHYLTRANSFERASE RLMD"/>
    <property type="match status" value="1"/>
</dbReference>
<keyword evidence="6 11" id="KW-0479">Metal-binding</keyword>
<keyword evidence="16" id="KW-1185">Reference proteome</keyword>
<evidence type="ECO:0000256" key="12">
    <source>
        <dbReference type="PROSITE-ProRule" id="PRU01024"/>
    </source>
</evidence>
<evidence type="ECO:0000313" key="16">
    <source>
        <dbReference type="Proteomes" id="UP001321825"/>
    </source>
</evidence>
<dbReference type="Gene3D" id="2.40.50.1070">
    <property type="match status" value="1"/>
</dbReference>
<keyword evidence="2 11" id="KW-0698">rRNA processing</keyword>
<dbReference type="InterPro" id="IPR030390">
    <property type="entry name" value="MeTrfase_TrmA_AS"/>
</dbReference>
<evidence type="ECO:0000256" key="5">
    <source>
        <dbReference type="ARBA" id="ARBA00022691"/>
    </source>
</evidence>
<dbReference type="SUPFAM" id="SSF50249">
    <property type="entry name" value="Nucleic acid-binding proteins"/>
    <property type="match status" value="1"/>
</dbReference>
<dbReference type="EC" id="2.1.1.190" evidence="11"/>
<dbReference type="GO" id="GO:0070041">
    <property type="term" value="F:rRNA (uridine-C5-)-methyltransferase activity"/>
    <property type="evidence" value="ECO:0007669"/>
    <property type="project" value="UniProtKB-UniRule"/>
</dbReference>
<protein>
    <recommendedName>
        <fullName evidence="11">23S rRNA (uracil(1939)-C(5))-methyltransferase RlmD</fullName>
        <ecNumber evidence="11">2.1.1.190</ecNumber>
    </recommendedName>
    <alternativeName>
        <fullName evidence="11">23S rRNA(m5U1939)-methyltransferase</fullName>
    </alternativeName>
</protein>
<feature type="binding site" evidence="11">
    <location>
        <position position="78"/>
    </location>
    <ligand>
        <name>[4Fe-4S] cluster</name>
        <dbReference type="ChEBI" id="CHEBI:49883"/>
    </ligand>
</feature>
<sequence>MGRRRRRPLPTEPALATVEKLTHDGRGIAYVDGKAIFIIGALPGETVRFRYTELRRDHGSGQVVEVLKSVPERVAPACGAFGRCGGCSLQHLDHAAQIRAKDALLAEQLRRIGGIDDFECWPPLTGPVWGYRRKARLGVRYVRNKDKVLVGFRERGSGKMAEIESCLTLHPQVGERLQDLAGLIDTLSIREQLPQIEVAIGDNRSALVFRVLQPPSAADRQRLSDFGRRYDFDVYLQPKGPESLQPLYPEDPPLPCYFLPEDVTLWFGPLGFTQVNADINRKMIARVLEMLAPQTDETLLDLFCGLGNFTLPLARRGGRIVGVEGNAREVEMGRYNARANGIDNVEFHVCDLTQPLEDQPWAGARYDKILLDPARSGALELMAWLPRWRPKQVVYVSCNPATLARDVGRLVHEHGFRLIRAGIMDMFPHTAHVESIALLTP</sequence>
<keyword evidence="4 11" id="KW-0808">Transferase</keyword>
<feature type="binding site" evidence="11 12">
    <location>
        <position position="274"/>
    </location>
    <ligand>
        <name>S-adenosyl-L-methionine</name>
        <dbReference type="ChEBI" id="CHEBI:59789"/>
    </ligand>
</feature>
<dbReference type="PROSITE" id="PS01230">
    <property type="entry name" value="TRMA_1"/>
    <property type="match status" value="1"/>
</dbReference>
<dbReference type="GO" id="GO:0005506">
    <property type="term" value="F:iron ion binding"/>
    <property type="evidence" value="ECO:0007669"/>
    <property type="project" value="UniProtKB-UniRule"/>
</dbReference>
<evidence type="ECO:0000256" key="7">
    <source>
        <dbReference type="ARBA" id="ARBA00023004"/>
    </source>
</evidence>
<dbReference type="InterPro" id="IPR010280">
    <property type="entry name" value="U5_MeTrfase_fam"/>
</dbReference>
<gene>
    <name evidence="11" type="primary">rlmD</name>
    <name evidence="15" type="ORF">MIT9_P1501</name>
</gene>
<dbReference type="InterPro" id="IPR001566">
    <property type="entry name" value="23S_rRNA_MeTrfase_RlmD"/>
</dbReference>
<dbReference type="PROSITE" id="PS01231">
    <property type="entry name" value="TRMA_2"/>
    <property type="match status" value="1"/>
</dbReference>
<comment type="similarity">
    <text evidence="11">Belongs to the class I-like SAM-binding methyltransferase superfamily. RNA M5U methyltransferase family. RlmD subfamily.</text>
</comment>
<dbReference type="Gene3D" id="3.40.50.150">
    <property type="entry name" value="Vaccinia Virus protein VP39"/>
    <property type="match status" value="1"/>
</dbReference>
<feature type="active site" description="Nucleophile" evidence="11 12">
    <location>
        <position position="398"/>
    </location>
</feature>
<dbReference type="InterPro" id="IPR029063">
    <property type="entry name" value="SAM-dependent_MTases_sf"/>
</dbReference>
<evidence type="ECO:0000313" key="15">
    <source>
        <dbReference type="EMBL" id="BCX81919.1"/>
    </source>
</evidence>
<dbReference type="AlphaFoldDB" id="A0AAU9CBL6"/>
<accession>A0AAU9CBL6</accession>
<dbReference type="InterPro" id="IPR030391">
    <property type="entry name" value="MeTrfase_TrmA_CS"/>
</dbReference>
<evidence type="ECO:0000256" key="8">
    <source>
        <dbReference type="ARBA" id="ARBA00023014"/>
    </source>
</evidence>
<evidence type="ECO:0000256" key="3">
    <source>
        <dbReference type="ARBA" id="ARBA00022603"/>
    </source>
</evidence>
<dbReference type="GO" id="GO:0051539">
    <property type="term" value="F:4 iron, 4 sulfur cluster binding"/>
    <property type="evidence" value="ECO:0007669"/>
    <property type="project" value="UniProtKB-KW"/>
</dbReference>
<keyword evidence="8 11" id="KW-0411">Iron-sulfur</keyword>
<reference evidence="16" key="1">
    <citation type="journal article" date="2024" name="Int. J. Syst. Evol. Microbiol.">
        <title>Methylomarinovum tepidoasis sp. nov., a moderately thermophilic methanotroph of the family Methylothermaceae isolated from a deep-sea hydrothermal field.</title>
        <authorList>
            <person name="Hirayama H."/>
            <person name="Takaki Y."/>
            <person name="Abe M."/>
            <person name="Miyazaki M."/>
            <person name="Uematsu K."/>
            <person name="Matsui Y."/>
            <person name="Takai K."/>
        </authorList>
    </citation>
    <scope>NUCLEOTIDE SEQUENCE [LARGE SCALE GENOMIC DNA]</scope>
    <source>
        <strain evidence="16">IT-9</strain>
    </source>
</reference>
<dbReference type="NCBIfam" id="NF009639">
    <property type="entry name" value="PRK13168.1"/>
    <property type="match status" value="1"/>
</dbReference>
<organism evidence="15 16">
    <name type="scientific">Methylomarinovum caldicuralii</name>
    <dbReference type="NCBI Taxonomy" id="438856"/>
    <lineage>
        <taxon>Bacteria</taxon>
        <taxon>Pseudomonadati</taxon>
        <taxon>Pseudomonadota</taxon>
        <taxon>Gammaproteobacteria</taxon>
        <taxon>Methylococcales</taxon>
        <taxon>Methylothermaceae</taxon>
        <taxon>Methylomarinovum</taxon>
    </lineage>
</organism>
<evidence type="ECO:0000256" key="1">
    <source>
        <dbReference type="ARBA" id="ARBA00022485"/>
    </source>
</evidence>
<dbReference type="SUPFAM" id="SSF53335">
    <property type="entry name" value="S-adenosyl-L-methionine-dependent methyltransferases"/>
    <property type="match status" value="1"/>
</dbReference>
<feature type="binding site" evidence="11 12">
    <location>
        <position position="303"/>
    </location>
    <ligand>
        <name>S-adenosyl-L-methionine</name>
        <dbReference type="ChEBI" id="CHEBI:59789"/>
    </ligand>
</feature>
<feature type="binding site" evidence="11">
    <location>
        <position position="351"/>
    </location>
    <ligand>
        <name>S-adenosyl-L-methionine</name>
        <dbReference type="ChEBI" id="CHEBI:59789"/>
    </ligand>
</feature>
<dbReference type="InterPro" id="IPR012340">
    <property type="entry name" value="NA-bd_OB-fold"/>
</dbReference>
<evidence type="ECO:0000256" key="10">
    <source>
        <dbReference type="ARBA" id="ARBA00059995"/>
    </source>
</evidence>
<dbReference type="Gene3D" id="2.40.50.140">
    <property type="entry name" value="Nucleic acid-binding proteins"/>
    <property type="match status" value="1"/>
</dbReference>